<feature type="site" description="Interaction with DNA substrate" evidence="7">
    <location>
        <position position="258"/>
    </location>
</feature>
<evidence type="ECO:0000259" key="8">
    <source>
        <dbReference type="Pfam" id="PF03372"/>
    </source>
</evidence>
<dbReference type="InterPro" id="IPR036691">
    <property type="entry name" value="Endo/exonu/phosph_ase_sf"/>
</dbReference>
<feature type="site" description="Important for catalytic activity" evidence="7">
    <location>
        <position position="228"/>
    </location>
</feature>
<dbReference type="GO" id="GO:0008311">
    <property type="term" value="F:double-stranded DNA 3'-5' DNA exonuclease activity"/>
    <property type="evidence" value="ECO:0007669"/>
    <property type="project" value="UniProtKB-EC"/>
</dbReference>
<dbReference type="EMBL" id="DRWR01000102">
    <property type="protein sequence ID" value="HHQ16309.1"/>
    <property type="molecule type" value="Genomic_DNA"/>
</dbReference>
<dbReference type="NCBIfam" id="TIGR00195">
    <property type="entry name" value="exoDNase_III"/>
    <property type="match status" value="1"/>
</dbReference>
<dbReference type="EC" id="3.1.11.2" evidence="9"/>
<sequence>MLVGTWNVNSIKIRKEQVEKLLSEKSIDILALQETKVKTEEFPSFIFKKLGYEVYHQGGKGRNGIAILSKFKAEEIITGFKGLKEEDQFPDVKERIIGVKFSSPNTREYWVFSVYIPNGSPVNSDYYFYKLQFLWKFREFLEANFSKEVPLIIMGDFNVAPEEIDVYDPEILKENICFTERERKAFKALLGFGLVDALRLKYPEKSGVFTWWDYQFSAFNKNQGMRLDHILITSPLIEKLENIWVEKTPRSWEKPSDHAPVLAEFKI</sequence>
<organism evidence="9">
    <name type="scientific">Thermodesulfobacterium geofontis</name>
    <dbReference type="NCBI Taxonomy" id="1295609"/>
    <lineage>
        <taxon>Bacteria</taxon>
        <taxon>Pseudomonadati</taxon>
        <taxon>Thermodesulfobacteriota</taxon>
        <taxon>Thermodesulfobacteria</taxon>
        <taxon>Thermodesulfobacteriales</taxon>
        <taxon>Thermodesulfobacteriaceae</taxon>
        <taxon>Thermodesulfobacterium</taxon>
    </lineage>
</organism>
<accession>A0A7V5XH07</accession>
<dbReference type="InterPro" id="IPR004808">
    <property type="entry name" value="AP_endonuc_1"/>
</dbReference>
<dbReference type="GO" id="GO:0006281">
    <property type="term" value="P:DNA repair"/>
    <property type="evidence" value="ECO:0007669"/>
    <property type="project" value="InterPro"/>
</dbReference>
<keyword evidence="3 9" id="KW-0378">Hydrolase</keyword>
<name>A0A7V5XH07_9BACT</name>
<dbReference type="PANTHER" id="PTHR43250:SF2">
    <property type="entry name" value="EXODEOXYRIBONUCLEASE III"/>
    <property type="match status" value="1"/>
</dbReference>
<feature type="active site" description="Proton donor/acceptor" evidence="5">
    <location>
        <position position="156"/>
    </location>
</feature>
<evidence type="ECO:0000256" key="5">
    <source>
        <dbReference type="PIRSR" id="PIRSR604808-1"/>
    </source>
</evidence>
<keyword evidence="4 6" id="KW-0460">Magnesium</keyword>
<comment type="caution">
    <text evidence="9">The sequence shown here is derived from an EMBL/GenBank/DDBJ whole genome shotgun (WGS) entry which is preliminary data.</text>
</comment>
<feature type="active site" evidence="5">
    <location>
        <position position="115"/>
    </location>
</feature>
<feature type="binding site" evidence="6">
    <location>
        <position position="158"/>
    </location>
    <ligand>
        <name>Mg(2+)</name>
        <dbReference type="ChEBI" id="CHEBI:18420"/>
        <label>1</label>
    </ligand>
</feature>
<evidence type="ECO:0000313" key="9">
    <source>
        <dbReference type="EMBL" id="HHQ16309.1"/>
    </source>
</evidence>
<reference evidence="9" key="1">
    <citation type="journal article" date="2020" name="mSystems">
        <title>Genome- and Community-Level Interaction Insights into Carbon Utilization and Element Cycling Functions of Hydrothermarchaeota in Hydrothermal Sediment.</title>
        <authorList>
            <person name="Zhou Z."/>
            <person name="Liu Y."/>
            <person name="Xu W."/>
            <person name="Pan J."/>
            <person name="Luo Z.H."/>
            <person name="Li M."/>
        </authorList>
    </citation>
    <scope>NUCLEOTIDE SEQUENCE [LARGE SCALE GENOMIC DNA]</scope>
    <source>
        <strain evidence="9">SpSt-106</strain>
    </source>
</reference>
<keyword evidence="6" id="KW-0464">Manganese</keyword>
<evidence type="ECO:0000256" key="4">
    <source>
        <dbReference type="ARBA" id="ARBA00022842"/>
    </source>
</evidence>
<keyword evidence="2 6" id="KW-0479">Metal-binding</keyword>
<comment type="cofactor">
    <cofactor evidence="6">
        <name>Mg(2+)</name>
        <dbReference type="ChEBI" id="CHEBI:18420"/>
    </cofactor>
    <cofactor evidence="6">
        <name>Mn(2+)</name>
        <dbReference type="ChEBI" id="CHEBI:29035"/>
    </cofactor>
    <text evidence="6">Probably binds two magnesium or manganese ions per subunit.</text>
</comment>
<feature type="binding site" evidence="6">
    <location>
        <position position="257"/>
    </location>
    <ligand>
        <name>Mg(2+)</name>
        <dbReference type="ChEBI" id="CHEBI:18420"/>
        <label>1</label>
    </ligand>
</feature>
<feature type="binding site" evidence="6">
    <location>
        <position position="34"/>
    </location>
    <ligand>
        <name>Mg(2+)</name>
        <dbReference type="ChEBI" id="CHEBI:18420"/>
        <label>1</label>
    </ligand>
</feature>
<dbReference type="Pfam" id="PF03372">
    <property type="entry name" value="Exo_endo_phos"/>
    <property type="match status" value="1"/>
</dbReference>
<feature type="site" description="Transition state stabilizer" evidence="7">
    <location>
        <position position="158"/>
    </location>
</feature>
<dbReference type="GO" id="GO:0046872">
    <property type="term" value="F:metal ion binding"/>
    <property type="evidence" value="ECO:0007669"/>
    <property type="project" value="UniProtKB-KW"/>
</dbReference>
<protein>
    <submittedName>
        <fullName evidence="9">Exodeoxyribonuclease III</fullName>
        <ecNumber evidence="9">3.1.11.2</ecNumber>
    </submittedName>
</protein>
<evidence type="ECO:0000256" key="3">
    <source>
        <dbReference type="ARBA" id="ARBA00022801"/>
    </source>
</evidence>
<gene>
    <name evidence="9" type="primary">xth</name>
    <name evidence="9" type="ORF">ENM15_05795</name>
</gene>
<dbReference type="InterPro" id="IPR005135">
    <property type="entry name" value="Endo/exonuclease/phosphatase"/>
</dbReference>
<evidence type="ECO:0000256" key="7">
    <source>
        <dbReference type="PIRSR" id="PIRSR604808-3"/>
    </source>
</evidence>
<feature type="domain" description="Endonuclease/exonuclease/phosphatase" evidence="8">
    <location>
        <begin position="4"/>
        <end position="258"/>
    </location>
</feature>
<dbReference type="Gene3D" id="3.60.10.10">
    <property type="entry name" value="Endonuclease/exonuclease/phosphatase"/>
    <property type="match status" value="1"/>
</dbReference>
<feature type="binding site" evidence="6">
    <location>
        <position position="156"/>
    </location>
    <ligand>
        <name>Mg(2+)</name>
        <dbReference type="ChEBI" id="CHEBI:18420"/>
        <label>1</label>
    </ligand>
</feature>
<dbReference type="PANTHER" id="PTHR43250">
    <property type="entry name" value="EXODEOXYRIBONUCLEASE III"/>
    <property type="match status" value="1"/>
</dbReference>
<dbReference type="NCBIfam" id="TIGR00633">
    <property type="entry name" value="xth"/>
    <property type="match status" value="1"/>
</dbReference>
<proteinExistence type="inferred from homology"/>
<comment type="similarity">
    <text evidence="1">Belongs to the DNA repair enzymes AP/ExoA family.</text>
</comment>
<feature type="active site" description="Proton acceptor" evidence="5">
    <location>
        <position position="258"/>
    </location>
</feature>
<dbReference type="CDD" id="cd09086">
    <property type="entry name" value="ExoIII-like_AP-endo"/>
    <property type="match status" value="1"/>
</dbReference>
<dbReference type="AlphaFoldDB" id="A0A7V5XH07"/>
<feature type="binding site" evidence="6">
    <location>
        <position position="258"/>
    </location>
    <ligand>
        <name>Mg(2+)</name>
        <dbReference type="ChEBI" id="CHEBI:18420"/>
        <label>1</label>
    </ligand>
</feature>
<evidence type="ECO:0000256" key="6">
    <source>
        <dbReference type="PIRSR" id="PIRSR604808-2"/>
    </source>
</evidence>
<dbReference type="SUPFAM" id="SSF56219">
    <property type="entry name" value="DNase I-like"/>
    <property type="match status" value="1"/>
</dbReference>
<dbReference type="PROSITE" id="PS51435">
    <property type="entry name" value="AP_NUCLEASE_F1_4"/>
    <property type="match status" value="1"/>
</dbReference>
<evidence type="ECO:0000256" key="2">
    <source>
        <dbReference type="ARBA" id="ARBA00022723"/>
    </source>
</evidence>
<evidence type="ECO:0000256" key="1">
    <source>
        <dbReference type="ARBA" id="ARBA00007092"/>
    </source>
</evidence>
<feature type="binding site" evidence="6">
    <location>
        <position position="7"/>
    </location>
    <ligand>
        <name>Mg(2+)</name>
        <dbReference type="ChEBI" id="CHEBI:18420"/>
        <label>1</label>
    </ligand>
</feature>
<dbReference type="InterPro" id="IPR037493">
    <property type="entry name" value="ExoIII-like"/>
</dbReference>